<dbReference type="SMART" id="SM00360">
    <property type="entry name" value="RRM"/>
    <property type="match status" value="1"/>
</dbReference>
<dbReference type="InterPro" id="IPR012677">
    <property type="entry name" value="Nucleotide-bd_a/b_plait_sf"/>
</dbReference>
<dbReference type="Proteomes" id="UP000013827">
    <property type="component" value="Unassembled WGS sequence"/>
</dbReference>
<dbReference type="KEGG" id="ehx:EMIHUDRAFT_77969"/>
<dbReference type="Pfam" id="PF00076">
    <property type="entry name" value="RRM_1"/>
    <property type="match status" value="1"/>
</dbReference>
<dbReference type="GO" id="GO:0003723">
    <property type="term" value="F:RNA binding"/>
    <property type="evidence" value="ECO:0007669"/>
    <property type="project" value="UniProtKB-UniRule"/>
</dbReference>
<dbReference type="GeneID" id="17276637"/>
<dbReference type="RefSeq" id="XP_005783793.1">
    <property type="nucleotide sequence ID" value="XM_005783736.1"/>
</dbReference>
<dbReference type="RefSeq" id="XP_005789891.1">
    <property type="nucleotide sequence ID" value="XM_005789834.1"/>
</dbReference>
<dbReference type="PANTHER" id="PTHR48027">
    <property type="entry name" value="HETEROGENEOUS NUCLEAR RIBONUCLEOPROTEIN 87F-RELATED"/>
    <property type="match status" value="1"/>
</dbReference>
<dbReference type="STRING" id="2903.R1FDM7"/>
<evidence type="ECO:0000259" key="3">
    <source>
        <dbReference type="PROSITE" id="PS50102"/>
    </source>
</evidence>
<dbReference type="InterPro" id="IPR000504">
    <property type="entry name" value="RRM_dom"/>
</dbReference>
<dbReference type="InterPro" id="IPR035979">
    <property type="entry name" value="RBD_domain_sf"/>
</dbReference>
<keyword evidence="5" id="KW-1185">Reference proteome</keyword>
<dbReference type="PaxDb" id="2903-EOD31364"/>
<evidence type="ECO:0000313" key="5">
    <source>
        <dbReference type="Proteomes" id="UP000013827"/>
    </source>
</evidence>
<dbReference type="KEGG" id="ehx:EMIHUDRAFT_77886"/>
<dbReference type="PROSITE" id="PS50102">
    <property type="entry name" value="RRM"/>
    <property type="match status" value="1"/>
</dbReference>
<dbReference type="SUPFAM" id="SSF54928">
    <property type="entry name" value="RNA-binding domain, RBD"/>
    <property type="match status" value="1"/>
</dbReference>
<dbReference type="InterPro" id="IPR052462">
    <property type="entry name" value="SLIRP/GR-RBP-like"/>
</dbReference>
<dbReference type="GeneID" id="17282731"/>
<name>A0A0D3KNX7_EMIH1</name>
<dbReference type="EnsemblProtists" id="EOD36218">
    <property type="protein sequence ID" value="EOD36218"/>
    <property type="gene ID" value="EMIHUDRAFT_77969"/>
</dbReference>
<evidence type="ECO:0000256" key="1">
    <source>
        <dbReference type="ARBA" id="ARBA00022884"/>
    </source>
</evidence>
<dbReference type="OMA" id="WMGRSIR"/>
<dbReference type="eggNOG" id="KOG0118">
    <property type="taxonomic scope" value="Eukaryota"/>
</dbReference>
<keyword evidence="1 2" id="KW-0694">RNA-binding</keyword>
<protein>
    <recommendedName>
        <fullName evidence="3">RRM domain-containing protein</fullName>
    </recommendedName>
</protein>
<sequence>MTDQRKIFIGGLPHEADQETIREDFGRYGEIEDVYLPRDRETGKPKGFGFVTYRDHRDASEAATAMGGRDYRGRSITCNIARPREENKSAPEGRGG</sequence>
<dbReference type="HOGENOM" id="CLU_012062_28_8_1"/>
<evidence type="ECO:0000256" key="2">
    <source>
        <dbReference type="PROSITE-ProRule" id="PRU00176"/>
    </source>
</evidence>
<reference evidence="4" key="2">
    <citation type="submission" date="2024-10" db="UniProtKB">
        <authorList>
            <consortium name="EnsemblProtists"/>
        </authorList>
    </citation>
    <scope>IDENTIFICATION</scope>
</reference>
<feature type="domain" description="RRM" evidence="3">
    <location>
        <begin position="5"/>
        <end position="83"/>
    </location>
</feature>
<dbReference type="KEGG" id="ehx:EMIHUDRAFT_72362"/>
<dbReference type="GeneID" id="17281489"/>
<reference evidence="5" key="1">
    <citation type="journal article" date="2013" name="Nature">
        <title>Pan genome of the phytoplankton Emiliania underpins its global distribution.</title>
        <authorList>
            <person name="Read B.A."/>
            <person name="Kegel J."/>
            <person name="Klute M.J."/>
            <person name="Kuo A."/>
            <person name="Lefebvre S.C."/>
            <person name="Maumus F."/>
            <person name="Mayer C."/>
            <person name="Miller J."/>
            <person name="Monier A."/>
            <person name="Salamov A."/>
            <person name="Young J."/>
            <person name="Aguilar M."/>
            <person name="Claverie J.M."/>
            <person name="Frickenhaus S."/>
            <person name="Gonzalez K."/>
            <person name="Herman E.K."/>
            <person name="Lin Y.C."/>
            <person name="Napier J."/>
            <person name="Ogata H."/>
            <person name="Sarno A.F."/>
            <person name="Shmutz J."/>
            <person name="Schroeder D."/>
            <person name="de Vargas C."/>
            <person name="Verret F."/>
            <person name="von Dassow P."/>
            <person name="Valentin K."/>
            <person name="Van de Peer Y."/>
            <person name="Wheeler G."/>
            <person name="Dacks J.B."/>
            <person name="Delwiche C.F."/>
            <person name="Dyhrman S.T."/>
            <person name="Glockner G."/>
            <person name="John U."/>
            <person name="Richards T."/>
            <person name="Worden A.Z."/>
            <person name="Zhang X."/>
            <person name="Grigoriev I.V."/>
            <person name="Allen A.E."/>
            <person name="Bidle K."/>
            <person name="Borodovsky M."/>
            <person name="Bowler C."/>
            <person name="Brownlee C."/>
            <person name="Cock J.M."/>
            <person name="Elias M."/>
            <person name="Gladyshev V.N."/>
            <person name="Groth M."/>
            <person name="Guda C."/>
            <person name="Hadaegh A."/>
            <person name="Iglesias-Rodriguez M.D."/>
            <person name="Jenkins J."/>
            <person name="Jones B.M."/>
            <person name="Lawson T."/>
            <person name="Leese F."/>
            <person name="Lindquist E."/>
            <person name="Lobanov A."/>
            <person name="Lomsadze A."/>
            <person name="Malik S.B."/>
            <person name="Marsh M.E."/>
            <person name="Mackinder L."/>
            <person name="Mock T."/>
            <person name="Mueller-Roeber B."/>
            <person name="Pagarete A."/>
            <person name="Parker M."/>
            <person name="Probert I."/>
            <person name="Quesneville H."/>
            <person name="Raines C."/>
            <person name="Rensing S.A."/>
            <person name="Riano-Pachon D.M."/>
            <person name="Richier S."/>
            <person name="Rokitta S."/>
            <person name="Shiraiwa Y."/>
            <person name="Soanes D.M."/>
            <person name="van der Giezen M."/>
            <person name="Wahlund T.M."/>
            <person name="Williams B."/>
            <person name="Wilson W."/>
            <person name="Wolfe G."/>
            <person name="Wurch L.L."/>
        </authorList>
    </citation>
    <scope>NUCLEOTIDE SEQUENCE</scope>
</reference>
<organism evidence="4 5">
    <name type="scientific">Emiliania huxleyi (strain CCMP1516)</name>
    <dbReference type="NCBI Taxonomy" id="280463"/>
    <lineage>
        <taxon>Eukaryota</taxon>
        <taxon>Haptista</taxon>
        <taxon>Haptophyta</taxon>
        <taxon>Prymnesiophyceae</taxon>
        <taxon>Isochrysidales</taxon>
        <taxon>Noelaerhabdaceae</taxon>
        <taxon>Emiliania</taxon>
    </lineage>
</organism>
<accession>A0A0D3KNX7</accession>
<dbReference type="AlphaFoldDB" id="A0A0D3KNX7"/>
<dbReference type="RefSeq" id="XP_005788647.1">
    <property type="nucleotide sequence ID" value="XM_005788590.1"/>
</dbReference>
<dbReference type="EnsemblProtists" id="EOD31364">
    <property type="protein sequence ID" value="EOD31364"/>
    <property type="gene ID" value="EMIHUDRAFT_72362"/>
</dbReference>
<dbReference type="EnsemblProtists" id="EOD37462">
    <property type="protein sequence ID" value="EOD37462"/>
    <property type="gene ID" value="EMIHUDRAFT_77886"/>
</dbReference>
<evidence type="ECO:0000313" key="4">
    <source>
        <dbReference type="EnsemblProtists" id="EOD37462"/>
    </source>
</evidence>
<proteinExistence type="predicted"/>
<dbReference type="Gene3D" id="3.30.70.330">
    <property type="match status" value="1"/>
</dbReference>